<dbReference type="CDD" id="cd14733">
    <property type="entry name" value="BACK"/>
    <property type="match status" value="1"/>
</dbReference>
<dbReference type="Gene3D" id="1.25.40.420">
    <property type="match status" value="1"/>
</dbReference>
<keyword evidence="2" id="KW-1185">Reference proteome</keyword>
<evidence type="ECO:0000313" key="2">
    <source>
        <dbReference type="Proteomes" id="UP000288716"/>
    </source>
</evidence>
<dbReference type="EMBL" id="NCKV01004519">
    <property type="protein sequence ID" value="RWS24702.1"/>
    <property type="molecule type" value="Genomic_DNA"/>
</dbReference>
<dbReference type="VEuPathDB" id="VectorBase:LDEU007339"/>
<sequence length="78" mass="9216">MCELALISELFEDNALEYFLLAEKNGAQTLKALCIDVIVFKFKIIEKTEKWNHFRDWNRDSVNEIINSMANQIMNKMM</sequence>
<proteinExistence type="predicted"/>
<accession>A0A443SB05</accession>
<comment type="caution">
    <text evidence="1">The sequence shown here is derived from an EMBL/GenBank/DDBJ whole genome shotgun (WGS) entry which is preliminary data.</text>
</comment>
<dbReference type="AlphaFoldDB" id="A0A443SB05"/>
<protein>
    <submittedName>
        <fullName evidence="1">Uncharacterized protein</fullName>
    </submittedName>
</protein>
<dbReference type="Proteomes" id="UP000288716">
    <property type="component" value="Unassembled WGS sequence"/>
</dbReference>
<evidence type="ECO:0000313" key="1">
    <source>
        <dbReference type="EMBL" id="RWS24702.1"/>
    </source>
</evidence>
<name>A0A443SB05_9ACAR</name>
<reference evidence="1 2" key="1">
    <citation type="journal article" date="2018" name="Gigascience">
        <title>Genomes of trombidid mites reveal novel predicted allergens and laterally-transferred genes associated with secondary metabolism.</title>
        <authorList>
            <person name="Dong X."/>
            <person name="Chaisiri K."/>
            <person name="Xia D."/>
            <person name="Armstrong S.D."/>
            <person name="Fang Y."/>
            <person name="Donnelly M.J."/>
            <person name="Kadowaki T."/>
            <person name="McGarry J.W."/>
            <person name="Darby A.C."/>
            <person name="Makepeace B.L."/>
        </authorList>
    </citation>
    <scope>NUCLEOTIDE SEQUENCE [LARGE SCALE GENOMIC DNA]</scope>
    <source>
        <strain evidence="1">UoL-UT</strain>
    </source>
</reference>
<organism evidence="1 2">
    <name type="scientific">Leptotrombidium deliense</name>
    <dbReference type="NCBI Taxonomy" id="299467"/>
    <lineage>
        <taxon>Eukaryota</taxon>
        <taxon>Metazoa</taxon>
        <taxon>Ecdysozoa</taxon>
        <taxon>Arthropoda</taxon>
        <taxon>Chelicerata</taxon>
        <taxon>Arachnida</taxon>
        <taxon>Acari</taxon>
        <taxon>Acariformes</taxon>
        <taxon>Trombidiformes</taxon>
        <taxon>Prostigmata</taxon>
        <taxon>Anystina</taxon>
        <taxon>Parasitengona</taxon>
        <taxon>Trombiculoidea</taxon>
        <taxon>Trombiculidae</taxon>
        <taxon>Leptotrombidium</taxon>
    </lineage>
</organism>
<gene>
    <name evidence="1" type="ORF">B4U80_06233</name>
</gene>